<gene>
    <name evidence="1" type="ORF">HW452_16670</name>
</gene>
<proteinExistence type="predicted"/>
<protein>
    <submittedName>
        <fullName evidence="1">Uncharacterized protein</fullName>
    </submittedName>
</protein>
<evidence type="ECO:0000313" key="1">
    <source>
        <dbReference type="EMBL" id="MBZ5489155.1"/>
    </source>
</evidence>
<dbReference type="EMBL" id="JABYQT010000017">
    <property type="protein sequence ID" value="MBZ5489155.1"/>
    <property type="molecule type" value="Genomic_DNA"/>
</dbReference>
<name>A0ACC5VY24_9GAMM</name>
<evidence type="ECO:0000313" key="2">
    <source>
        <dbReference type="Proteomes" id="UP001319846"/>
    </source>
</evidence>
<keyword evidence="2" id="KW-1185">Reference proteome</keyword>
<dbReference type="Proteomes" id="UP001319846">
    <property type="component" value="Unassembled WGS sequence"/>
</dbReference>
<sequence length="84" mass="9124">MSIKSISIRKDFADVSSSVGEPVEEVVTRLSVVGFVELGQPFGEIQLSVEIDEYREMTVGQAEALIAEELKSQVKALADRVGVI</sequence>
<comment type="caution">
    <text evidence="1">The sequence shown here is derived from an EMBL/GenBank/DDBJ whole genome shotgun (WGS) entry which is preliminary data.</text>
</comment>
<reference evidence="1" key="1">
    <citation type="submission" date="2020-06" db="EMBL/GenBank/DDBJ databases">
        <title>Whole Genome Sequence of Halomonas aquamarina MB598.</title>
        <authorList>
            <person name="Pervaiz M."/>
            <person name="Fariq A."/>
            <person name="Yasmin A."/>
            <person name="Welch M."/>
        </authorList>
    </citation>
    <scope>NUCLEOTIDE SEQUENCE</scope>
    <source>
        <strain evidence="1">MB598</strain>
    </source>
</reference>
<accession>A0ACC5VY24</accession>
<organism evidence="1 2">
    <name type="scientific">Vreelandella aquamarina</name>
    <dbReference type="NCBI Taxonomy" id="77097"/>
    <lineage>
        <taxon>Bacteria</taxon>
        <taxon>Pseudomonadati</taxon>
        <taxon>Pseudomonadota</taxon>
        <taxon>Gammaproteobacteria</taxon>
        <taxon>Oceanospirillales</taxon>
        <taxon>Halomonadaceae</taxon>
        <taxon>Vreelandella</taxon>
    </lineage>
</organism>